<comment type="subcellular location">
    <subcellularLocation>
        <location evidence="1">Secreted</location>
    </subcellularLocation>
</comment>
<evidence type="ECO:0000313" key="11">
    <source>
        <dbReference type="Proteomes" id="UP001187415"/>
    </source>
</evidence>
<sequence>MGVEAVSTPNTPLLSQARVWSLNTEVLDSTCLQIPSLLSGSPNCDERLRATTITSAAGNEQSLDSSQQTTNYMTMKSTCLLVLASLVLCSLALCDGQSISAEDEADHRTIDDIILQRAESLLLRSILRKMQDEDDRNDGFSSQAEWVTKRQHPGKRYSEDLEKRQHPGRREEDEDGQYLDVQRRQHPGKREDEMHSLMELQKRQHPGKRSTPGLLSDKPAIILSELSKRQHPGKRFLVLHSKRQHPGKRYAEHEDGDEEWDADGDEDDHVQELDKRQHPGKRFWDNSSPILGTNSPCDVLEPTSCSKTSLLLDFLDNINKSHAEEKRQHPAELLVLVSEGIQTVNSTVSGRNILSQNHLWHDGANMGWMTHLMTCGPREKS</sequence>
<dbReference type="GO" id="GO:0014050">
    <property type="term" value="P:negative regulation of glutamate secretion"/>
    <property type="evidence" value="ECO:0007669"/>
    <property type="project" value="TreeGrafter"/>
</dbReference>
<evidence type="ECO:0000256" key="9">
    <source>
        <dbReference type="SAM" id="MobiDB-lite"/>
    </source>
</evidence>
<proteinExistence type="inferred from homology"/>
<evidence type="ECO:0000256" key="5">
    <source>
        <dbReference type="ARBA" id="ARBA00022702"/>
    </source>
</evidence>
<keyword evidence="11" id="KW-1185">Reference proteome</keyword>
<keyword evidence="3" id="KW-0964">Secreted</keyword>
<dbReference type="GO" id="GO:0008437">
    <property type="term" value="F:thyrotropin-releasing hormone activity"/>
    <property type="evidence" value="ECO:0007669"/>
    <property type="project" value="InterPro"/>
</dbReference>
<comment type="caution">
    <text evidence="10">The sequence shown here is derived from an EMBL/GenBank/DDBJ whole genome shotgun (WGS) entry which is preliminary data.</text>
</comment>
<dbReference type="GO" id="GO:0001692">
    <property type="term" value="P:histamine metabolic process"/>
    <property type="evidence" value="ECO:0007669"/>
    <property type="project" value="TreeGrafter"/>
</dbReference>
<dbReference type="PANTHER" id="PTHR17530">
    <property type="entry name" value="PRO-THYROTROPIN-RELEASING HORMONE"/>
    <property type="match status" value="1"/>
</dbReference>
<feature type="compositionally biased region" description="Basic and acidic residues" evidence="9">
    <location>
        <begin position="156"/>
        <end position="171"/>
    </location>
</feature>
<evidence type="ECO:0000256" key="7">
    <source>
        <dbReference type="ARBA" id="ARBA00022737"/>
    </source>
</evidence>
<feature type="compositionally biased region" description="Acidic residues" evidence="9">
    <location>
        <begin position="254"/>
        <end position="269"/>
    </location>
</feature>
<dbReference type="Pfam" id="PF05438">
    <property type="entry name" value="TRH"/>
    <property type="match status" value="1"/>
</dbReference>
<dbReference type="GO" id="GO:0030141">
    <property type="term" value="C:secretory granule"/>
    <property type="evidence" value="ECO:0007669"/>
    <property type="project" value="TreeGrafter"/>
</dbReference>
<evidence type="ECO:0000256" key="4">
    <source>
        <dbReference type="ARBA" id="ARBA00022685"/>
    </source>
</evidence>
<evidence type="ECO:0000313" key="10">
    <source>
        <dbReference type="EMBL" id="KAK2851597.1"/>
    </source>
</evidence>
<evidence type="ECO:0000256" key="1">
    <source>
        <dbReference type="ARBA" id="ARBA00004613"/>
    </source>
</evidence>
<comment type="similarity">
    <text evidence="2">Belongs to the TRH family.</text>
</comment>
<accession>A0AA88NA22</accession>
<dbReference type="GO" id="GO:0032024">
    <property type="term" value="P:positive regulation of insulin secretion"/>
    <property type="evidence" value="ECO:0007669"/>
    <property type="project" value="TreeGrafter"/>
</dbReference>
<dbReference type="Proteomes" id="UP001187415">
    <property type="component" value="Unassembled WGS sequence"/>
</dbReference>
<gene>
    <name evidence="10" type="ORF">Q5P01_007873</name>
</gene>
<name>A0AA88NA22_CHASR</name>
<keyword evidence="4" id="KW-0165">Cleavage on pair of basic residues</keyword>
<keyword evidence="5" id="KW-0372">Hormone</keyword>
<evidence type="ECO:0000256" key="3">
    <source>
        <dbReference type="ARBA" id="ARBA00022525"/>
    </source>
</evidence>
<protein>
    <recommendedName>
        <fullName evidence="12">Thyroliberin</fullName>
    </recommendedName>
</protein>
<feature type="region of interest" description="Disordered" evidence="9">
    <location>
        <begin position="241"/>
        <end position="287"/>
    </location>
</feature>
<dbReference type="AlphaFoldDB" id="A0AA88NA22"/>
<evidence type="ECO:0000256" key="6">
    <source>
        <dbReference type="ARBA" id="ARBA00022729"/>
    </source>
</evidence>
<dbReference type="GO" id="GO:0014054">
    <property type="term" value="P:positive regulation of gamma-aminobutyric acid secretion"/>
    <property type="evidence" value="ECO:0007669"/>
    <property type="project" value="TreeGrafter"/>
</dbReference>
<evidence type="ECO:0008006" key="12">
    <source>
        <dbReference type="Google" id="ProtNLM"/>
    </source>
</evidence>
<dbReference type="GO" id="GO:0042755">
    <property type="term" value="P:eating behavior"/>
    <property type="evidence" value="ECO:0007669"/>
    <property type="project" value="TreeGrafter"/>
</dbReference>
<keyword evidence="8" id="KW-0027">Amidation</keyword>
<organism evidence="10 11">
    <name type="scientific">Channa striata</name>
    <name type="common">Snakehead murrel</name>
    <name type="synonym">Ophicephalus striatus</name>
    <dbReference type="NCBI Taxonomy" id="64152"/>
    <lineage>
        <taxon>Eukaryota</taxon>
        <taxon>Metazoa</taxon>
        <taxon>Chordata</taxon>
        <taxon>Craniata</taxon>
        <taxon>Vertebrata</taxon>
        <taxon>Euteleostomi</taxon>
        <taxon>Actinopterygii</taxon>
        <taxon>Neopterygii</taxon>
        <taxon>Teleostei</taxon>
        <taxon>Neoteleostei</taxon>
        <taxon>Acanthomorphata</taxon>
        <taxon>Anabantaria</taxon>
        <taxon>Anabantiformes</taxon>
        <taxon>Channoidei</taxon>
        <taxon>Channidae</taxon>
        <taxon>Channa</taxon>
    </lineage>
</organism>
<evidence type="ECO:0000256" key="2">
    <source>
        <dbReference type="ARBA" id="ARBA00010437"/>
    </source>
</evidence>
<keyword evidence="6" id="KW-0732">Signal</keyword>
<dbReference type="InterPro" id="IPR008857">
    <property type="entry name" value="TRH"/>
</dbReference>
<reference evidence="10" key="1">
    <citation type="submission" date="2023-07" db="EMBL/GenBank/DDBJ databases">
        <title>Chromosome-level Genome Assembly of Striped Snakehead (Channa striata).</title>
        <authorList>
            <person name="Liu H."/>
        </authorList>
    </citation>
    <scope>NUCLEOTIDE SEQUENCE</scope>
    <source>
        <strain evidence="10">Gz</strain>
        <tissue evidence="10">Muscle</tissue>
    </source>
</reference>
<dbReference type="PANTHER" id="PTHR17530:SF2">
    <property type="entry name" value="PRO-THYROTROPIN-RELEASING HORMONE"/>
    <property type="match status" value="1"/>
</dbReference>
<evidence type="ECO:0000256" key="8">
    <source>
        <dbReference type="ARBA" id="ARBA00022815"/>
    </source>
</evidence>
<dbReference type="EMBL" id="JAUPFM010000005">
    <property type="protein sequence ID" value="KAK2851597.1"/>
    <property type="molecule type" value="Genomic_DNA"/>
</dbReference>
<dbReference type="GO" id="GO:0009755">
    <property type="term" value="P:hormone-mediated signaling pathway"/>
    <property type="evidence" value="ECO:0007669"/>
    <property type="project" value="InterPro"/>
</dbReference>
<keyword evidence="7" id="KW-0677">Repeat</keyword>
<feature type="region of interest" description="Disordered" evidence="9">
    <location>
        <begin position="133"/>
        <end position="192"/>
    </location>
</feature>
<dbReference type="GO" id="GO:0005576">
    <property type="term" value="C:extracellular region"/>
    <property type="evidence" value="ECO:0007669"/>
    <property type="project" value="UniProtKB-SubCell"/>
</dbReference>